<organism evidence="3 4">
    <name type="scientific">Thauera humireducens</name>
    <dbReference type="NCBI Taxonomy" id="1134435"/>
    <lineage>
        <taxon>Bacteria</taxon>
        <taxon>Pseudomonadati</taxon>
        <taxon>Pseudomonadota</taxon>
        <taxon>Betaproteobacteria</taxon>
        <taxon>Rhodocyclales</taxon>
        <taxon>Zoogloeaceae</taxon>
        <taxon>Thauera</taxon>
    </lineage>
</organism>
<evidence type="ECO:0000313" key="3">
    <source>
        <dbReference type="EMBL" id="AMO38667.1"/>
    </source>
</evidence>
<dbReference type="KEGG" id="thu:AC731_017980"/>
<dbReference type="STRING" id="1134435.AC731_017980"/>
<reference evidence="4" key="1">
    <citation type="submission" date="2016-03" db="EMBL/GenBank/DDBJ databases">
        <authorList>
            <person name="Ma C."/>
            <person name="Zhou S."/>
            <person name="Yang G."/>
        </authorList>
    </citation>
    <scope>NUCLEOTIDE SEQUENCE [LARGE SCALE GENOMIC DNA]</scope>
    <source>
        <strain evidence="4">SgZ-1</strain>
    </source>
</reference>
<dbReference type="AlphaFoldDB" id="A0A127K9N9"/>
<keyword evidence="4" id="KW-1185">Reference proteome</keyword>
<feature type="region of interest" description="Disordered" evidence="1">
    <location>
        <begin position="113"/>
        <end position="141"/>
    </location>
</feature>
<accession>A0A127K9N9</accession>
<evidence type="ECO:0000256" key="1">
    <source>
        <dbReference type="SAM" id="MobiDB-lite"/>
    </source>
</evidence>
<evidence type="ECO:0000256" key="2">
    <source>
        <dbReference type="SAM" id="SignalP"/>
    </source>
</evidence>
<sequence length="141" mass="15465">MSTVRPRPVSVCALTLLLAFWGTNVAAADLGRLFHTPAERHALDQPRETVVDHGEPDAAPVSRRIDGLLRSSTGRATIWLDAEPLAPAPLFRLAPYPALELIPQPASQLRLQVGDSWPPSARSADSSLPRLHVQRQRDTLR</sequence>
<name>A0A127K9N9_9RHOO</name>
<feature type="chain" id="PRO_5007798047" evidence="2">
    <location>
        <begin position="28"/>
        <end position="141"/>
    </location>
</feature>
<dbReference type="EMBL" id="CP014646">
    <property type="protein sequence ID" value="AMO38667.1"/>
    <property type="molecule type" value="Genomic_DNA"/>
</dbReference>
<evidence type="ECO:0000313" key="4">
    <source>
        <dbReference type="Proteomes" id="UP000036902"/>
    </source>
</evidence>
<keyword evidence="2" id="KW-0732">Signal</keyword>
<gene>
    <name evidence="3" type="ORF">AC731_017980</name>
</gene>
<protein>
    <submittedName>
        <fullName evidence="3">Uncharacterized protein</fullName>
    </submittedName>
</protein>
<dbReference type="Proteomes" id="UP000036902">
    <property type="component" value="Chromosome"/>
</dbReference>
<feature type="signal peptide" evidence="2">
    <location>
        <begin position="1"/>
        <end position="27"/>
    </location>
</feature>
<dbReference type="RefSeq" id="WP_048708247.1">
    <property type="nucleotide sequence ID" value="NZ_CP014646.1"/>
</dbReference>
<proteinExistence type="predicted"/>